<dbReference type="SUPFAM" id="SSF56300">
    <property type="entry name" value="Metallo-dependent phosphatases"/>
    <property type="match status" value="1"/>
</dbReference>
<dbReference type="InterPro" id="IPR006179">
    <property type="entry name" value="5_nucleotidase/apyrase"/>
</dbReference>
<dbReference type="Proteomes" id="UP000587462">
    <property type="component" value="Unassembled WGS sequence"/>
</dbReference>
<evidence type="ECO:0000256" key="2">
    <source>
        <dbReference type="RuleBase" id="RU362119"/>
    </source>
</evidence>
<evidence type="ECO:0000313" key="5">
    <source>
        <dbReference type="EMBL" id="NVK77823.1"/>
    </source>
</evidence>
<dbReference type="PANTHER" id="PTHR11575">
    <property type="entry name" value="5'-NUCLEOTIDASE-RELATED"/>
    <property type="match status" value="1"/>
</dbReference>
<reference evidence="5 6" key="1">
    <citation type="submission" date="2020-04" db="EMBL/GenBank/DDBJ databases">
        <title>Draft Genome Sequence of Streptomyces morookaense DSM 40503, an 8-azaguanine-producing strain.</title>
        <authorList>
            <person name="Qi J."/>
            <person name="Gao J.-M."/>
        </authorList>
    </citation>
    <scope>NUCLEOTIDE SEQUENCE [LARGE SCALE GENOMIC DNA]</scope>
    <source>
        <strain evidence="5 6">DSM 40503</strain>
    </source>
</reference>
<dbReference type="Gene3D" id="3.60.21.10">
    <property type="match status" value="1"/>
</dbReference>
<keyword evidence="1 2" id="KW-0732">Signal</keyword>
<dbReference type="PROSITE" id="PS51318">
    <property type="entry name" value="TAT"/>
    <property type="match status" value="1"/>
</dbReference>
<dbReference type="EMBL" id="JABBXF010000016">
    <property type="protein sequence ID" value="NVK77823.1"/>
    <property type="molecule type" value="Genomic_DNA"/>
</dbReference>
<accession>A0A7Y7E6D8</accession>
<dbReference type="Gene3D" id="3.90.780.10">
    <property type="entry name" value="5'-Nucleotidase, C-terminal domain"/>
    <property type="match status" value="1"/>
</dbReference>
<dbReference type="Pfam" id="PF00149">
    <property type="entry name" value="Metallophos"/>
    <property type="match status" value="1"/>
</dbReference>
<dbReference type="AlphaFoldDB" id="A0A7Y7E6D8"/>
<dbReference type="InterPro" id="IPR004843">
    <property type="entry name" value="Calcineurin-like_PHP"/>
</dbReference>
<evidence type="ECO:0000259" key="3">
    <source>
        <dbReference type="Pfam" id="PF00149"/>
    </source>
</evidence>
<dbReference type="InterPro" id="IPR006311">
    <property type="entry name" value="TAT_signal"/>
</dbReference>
<feature type="chain" id="PRO_5039761025" evidence="2">
    <location>
        <begin position="25"/>
        <end position="595"/>
    </location>
</feature>
<comment type="similarity">
    <text evidence="2">Belongs to the 5'-nucleotidase family.</text>
</comment>
<feature type="signal peptide" evidence="2">
    <location>
        <begin position="1"/>
        <end position="24"/>
    </location>
</feature>
<dbReference type="Pfam" id="PF02872">
    <property type="entry name" value="5_nucleotid_C"/>
    <property type="match status" value="1"/>
</dbReference>
<protein>
    <submittedName>
        <fullName evidence="5">Bifunctional metallophosphatase/5'-nucleotidase</fullName>
    </submittedName>
</protein>
<dbReference type="GO" id="GO:0030288">
    <property type="term" value="C:outer membrane-bounded periplasmic space"/>
    <property type="evidence" value="ECO:0007669"/>
    <property type="project" value="TreeGrafter"/>
</dbReference>
<dbReference type="PANTHER" id="PTHR11575:SF24">
    <property type="entry name" value="5'-NUCLEOTIDASE"/>
    <property type="match status" value="1"/>
</dbReference>
<dbReference type="GO" id="GO:0008768">
    <property type="term" value="F:UDP-sugar diphosphatase activity"/>
    <property type="evidence" value="ECO:0007669"/>
    <property type="project" value="TreeGrafter"/>
</dbReference>
<dbReference type="PRINTS" id="PR01607">
    <property type="entry name" value="APYRASEFAMLY"/>
</dbReference>
<name>A0A7Y7E6D8_STRMO</name>
<gene>
    <name evidence="5" type="ORF">HG542_09110</name>
</gene>
<evidence type="ECO:0000256" key="1">
    <source>
        <dbReference type="ARBA" id="ARBA00022729"/>
    </source>
</evidence>
<dbReference type="GO" id="GO:0008253">
    <property type="term" value="F:5'-nucleotidase activity"/>
    <property type="evidence" value="ECO:0007669"/>
    <property type="project" value="TreeGrafter"/>
</dbReference>
<keyword evidence="6" id="KW-1185">Reference proteome</keyword>
<dbReference type="InterPro" id="IPR029052">
    <property type="entry name" value="Metallo-depent_PP-like"/>
</dbReference>
<proteinExistence type="inferred from homology"/>
<comment type="caution">
    <text evidence="5">The sequence shown here is derived from an EMBL/GenBank/DDBJ whole genome shotgun (WGS) entry which is preliminary data.</text>
</comment>
<dbReference type="InterPro" id="IPR036907">
    <property type="entry name" value="5'-Nucleotdase_C_sf"/>
</dbReference>
<organism evidence="5 6">
    <name type="scientific">Streptomyces morookaense</name>
    <name type="common">Streptoverticillium morookaense</name>
    <dbReference type="NCBI Taxonomy" id="1970"/>
    <lineage>
        <taxon>Bacteria</taxon>
        <taxon>Bacillati</taxon>
        <taxon>Actinomycetota</taxon>
        <taxon>Actinomycetes</taxon>
        <taxon>Kitasatosporales</taxon>
        <taxon>Streptomycetaceae</taxon>
        <taxon>Streptomyces</taxon>
    </lineage>
</organism>
<evidence type="ECO:0000259" key="4">
    <source>
        <dbReference type="Pfam" id="PF02872"/>
    </source>
</evidence>
<feature type="domain" description="5'-Nucleotidase C-terminal" evidence="4">
    <location>
        <begin position="378"/>
        <end position="558"/>
    </location>
</feature>
<evidence type="ECO:0000313" key="6">
    <source>
        <dbReference type="Proteomes" id="UP000587462"/>
    </source>
</evidence>
<keyword evidence="2" id="KW-0547">Nucleotide-binding</keyword>
<keyword evidence="2" id="KW-0378">Hydrolase</keyword>
<dbReference type="GO" id="GO:0000166">
    <property type="term" value="F:nucleotide binding"/>
    <property type="evidence" value="ECO:0007669"/>
    <property type="project" value="UniProtKB-KW"/>
</dbReference>
<dbReference type="RefSeq" id="WP_171079609.1">
    <property type="nucleotide sequence ID" value="NZ_BNBU01000003.1"/>
</dbReference>
<dbReference type="GO" id="GO:0009166">
    <property type="term" value="P:nucleotide catabolic process"/>
    <property type="evidence" value="ECO:0007669"/>
    <property type="project" value="InterPro"/>
</dbReference>
<feature type="domain" description="Calcineurin-like phosphoesterase" evidence="3">
    <location>
        <begin position="38"/>
        <end position="297"/>
    </location>
</feature>
<dbReference type="InterPro" id="IPR008334">
    <property type="entry name" value="5'-Nucleotdase_C"/>
</dbReference>
<dbReference type="SUPFAM" id="SSF55816">
    <property type="entry name" value="5'-nucleotidase (syn. UDP-sugar hydrolase), C-terminal domain"/>
    <property type="match status" value="1"/>
</dbReference>
<sequence length="595" mass="63568">MVREPLRRRSLLAAGAAAVMPAAAAGRVRAANRGTVEMQLLNITDLHGYLQAAPGTDAVVTGAGGARYTVGGAAYLAAHLERLRRGHRNSVLFATGDLFSGWEFDATAFADEPTIEVLNRLGLRFSTAGNHEFDRSPAFLTRHMEHGEAYPEAGRDDAFPDSTGRPFHGADFRYYSANVVWSATGRTVLPPYNIEWADAGDGRRIPVGFIHLTVPGTASFPCSYQPALGTLDPLATADRCAAELASRGVRALVLSVHDGAYAGPDFTTGTHPSGPAYELARQVSPAIDAVVTGHWHHRFTMSVPDPDGVPRPFVEAGCHGQVVNETVLRLDPGTGRVVRELTTSVNHPNTRDIAPDPGMERITAYWAGQAAARARTPVGRQTGSFTRQRTPAGESTLGNLAADWARWAGSRPLGPFDDGNVHPVRPADLGIVATAPRTGPCILGGDLVHDGASGTVVFAAAWNAVGYGDPVLTVTVGGRQIHRALEDQWYHADGQLQFAPLAVSRNVQYTYDATGPAGDRIAPHDVLLDGRPLDPSRSYRLAAPAYTLLGLDGTTAFAGFRTPVRHERDHESFIAYVRAHTPLTPAPLGRVRARG</sequence>